<gene>
    <name evidence="2" type="ORF">HDC09414</name>
</gene>
<reference evidence="2" key="1">
    <citation type="journal article" date="2003" name="Genome Biol.">
        <title>An integrated gene annotation and transcriptional profiling approach towards the full gene content of the Drosophila genome.</title>
        <authorList>
            <person name="Hild M."/>
            <person name="Beckmann B."/>
            <person name="Haas S.A."/>
            <person name="Koch B."/>
            <person name="Solovyev V."/>
            <person name="Busold C."/>
            <person name="Fellenberg K."/>
            <person name="Boutros M."/>
            <person name="Vingron M."/>
            <person name="Sauer F."/>
            <person name="Hoheisel J.D."/>
            <person name="Paro R."/>
        </authorList>
    </citation>
    <scope>NUCLEOTIDE SEQUENCE</scope>
</reference>
<organism evidence="2">
    <name type="scientific">Drosophila melanogaster</name>
    <name type="common">Fruit fly</name>
    <dbReference type="NCBI Taxonomy" id="7227"/>
    <lineage>
        <taxon>Eukaryota</taxon>
        <taxon>Metazoa</taxon>
        <taxon>Ecdysozoa</taxon>
        <taxon>Arthropoda</taxon>
        <taxon>Hexapoda</taxon>
        <taxon>Insecta</taxon>
        <taxon>Pterygota</taxon>
        <taxon>Neoptera</taxon>
        <taxon>Endopterygota</taxon>
        <taxon>Diptera</taxon>
        <taxon>Brachycera</taxon>
        <taxon>Muscomorpha</taxon>
        <taxon>Ephydroidea</taxon>
        <taxon>Drosophilidae</taxon>
        <taxon>Drosophila</taxon>
        <taxon>Sophophora</taxon>
    </lineage>
</organism>
<feature type="region of interest" description="Disordered" evidence="1">
    <location>
        <begin position="34"/>
        <end position="86"/>
    </location>
</feature>
<sequence length="119" mass="13324">MPSECLGVRWEPYTNIILSENNQSPVFPNVLLGNRTWADPPDPVQGCKKWKGDERGEGQKEGGGQRKMSELRCSESARRPNDSERGIPVGYISFEENFAELWPFAVRGKLQKGLSLICG</sequence>
<feature type="compositionally biased region" description="Basic and acidic residues" evidence="1">
    <location>
        <begin position="50"/>
        <end position="85"/>
    </location>
</feature>
<name>Q6ILI0_DROME</name>
<dbReference type="EMBL" id="BK002036">
    <property type="protein sequence ID" value="DAA02881.1"/>
    <property type="molecule type" value="Genomic_DNA"/>
</dbReference>
<accession>Q6ILI0</accession>
<dbReference type="AlphaFoldDB" id="Q6ILI0"/>
<protein>
    <submittedName>
        <fullName evidence="2">HDC09414</fullName>
    </submittedName>
</protein>
<evidence type="ECO:0000256" key="1">
    <source>
        <dbReference type="SAM" id="MobiDB-lite"/>
    </source>
</evidence>
<proteinExistence type="predicted"/>
<evidence type="ECO:0000313" key="2">
    <source>
        <dbReference type="EMBL" id="DAA02881.1"/>
    </source>
</evidence>